<sequence length="285" mass="31751">MVSIGLDVGTGFVKCVSDYGHVIFPSLFAYRDTGKWEESQGRIEAVGTKAREFSKYPDAVIIRPVSEGRPIDQRGFEALVSEAINRVCRIGLQQNNFLDGKECNSEISIIVGLPYDARKEKTRLRRIIENRIHLKKCGIVPQVAGTLIDMNKKDAIIMSIGQGTTEIVVFDNQDPIIGVSLPQATDFITQGLGEFSYLQASTFTKQKSEIRKNVAKLTDILSNKLFNIMSSLEERNHYDVVVSGGGIMIPGMKRSLERKLKMKIQVPKIPIMSNAIGLYKLAKIE</sequence>
<evidence type="ECO:0000313" key="1">
    <source>
        <dbReference type="EMBL" id="KER05770.1"/>
    </source>
</evidence>
<reference evidence="1 2" key="1">
    <citation type="submission" date="2014-06" db="EMBL/GenBank/DDBJ databases">
        <authorList>
            <person name="Ngugi D.K."/>
            <person name="Blom J."/>
            <person name="Alam I."/>
            <person name="Rashid M."/>
            <person name="Ba Alawi W."/>
            <person name="Zhang G."/>
            <person name="Hikmawan T."/>
            <person name="Guan Y."/>
            <person name="Antunes A."/>
            <person name="Siam R."/>
            <person name="Eldorry H."/>
            <person name="Bajic V."/>
            <person name="Stingl U."/>
        </authorList>
    </citation>
    <scope>NUCLEOTIDE SEQUENCE [LARGE SCALE GENOMIC DNA]</scope>
    <source>
        <strain evidence="1">SCGC AAA799-E16</strain>
    </source>
</reference>
<accession>A0A081S4B7</accession>
<dbReference type="Gene3D" id="3.30.420.40">
    <property type="match status" value="1"/>
</dbReference>
<comment type="caution">
    <text evidence="1">The sequence shown here is derived from an EMBL/GenBank/DDBJ whole genome shotgun (WGS) entry which is preliminary data.</text>
</comment>
<name>A0A081S4B7_9ARCH</name>
<gene>
    <name evidence="1" type="ORF">AAA799E16_01558</name>
</gene>
<proteinExistence type="predicted"/>
<dbReference type="SUPFAM" id="SSF53067">
    <property type="entry name" value="Actin-like ATPase domain"/>
    <property type="match status" value="2"/>
</dbReference>
<dbReference type="InterPro" id="IPR043129">
    <property type="entry name" value="ATPase_NBD"/>
</dbReference>
<dbReference type="Proteomes" id="UP000028027">
    <property type="component" value="Unassembled WGS sequence"/>
</dbReference>
<dbReference type="EMBL" id="JNVL01000028">
    <property type="protein sequence ID" value="KER05770.1"/>
    <property type="molecule type" value="Genomic_DNA"/>
</dbReference>
<dbReference type="CDD" id="cd10227">
    <property type="entry name" value="ASKHA_NBD_ParM-like"/>
    <property type="match status" value="1"/>
</dbReference>
<protein>
    <submittedName>
        <fullName evidence="1">Actin-actin family protein</fullName>
    </submittedName>
</protein>
<evidence type="ECO:0000313" key="2">
    <source>
        <dbReference type="Proteomes" id="UP000028027"/>
    </source>
</evidence>
<organism evidence="1 2">
    <name type="scientific">Marine Group I thaumarchaeote SCGC AAA799-E16</name>
    <dbReference type="NCBI Taxonomy" id="1502292"/>
    <lineage>
        <taxon>Archaea</taxon>
        <taxon>Nitrososphaerota</taxon>
        <taxon>Marine Group I</taxon>
    </lineage>
</organism>
<keyword evidence="2" id="KW-1185">Reference proteome</keyword>
<dbReference type="AlphaFoldDB" id="A0A081S4B7"/>